<evidence type="ECO:0000313" key="2">
    <source>
        <dbReference type="Proteomes" id="UP000236634"/>
    </source>
</evidence>
<accession>A0A2K0XPJ6</accession>
<dbReference type="Proteomes" id="UP000236634">
    <property type="component" value="Unassembled WGS sequence"/>
</dbReference>
<dbReference type="AlphaFoldDB" id="A0A2K0XPJ6"/>
<dbReference type="RefSeq" id="WP_103002386.1">
    <property type="nucleotide sequence ID" value="NZ_NBAX01000001.1"/>
</dbReference>
<proteinExistence type="predicted"/>
<evidence type="ECO:0008006" key="3">
    <source>
        <dbReference type="Google" id="ProtNLM"/>
    </source>
</evidence>
<protein>
    <recommendedName>
        <fullName evidence="3">Terminase</fullName>
    </recommendedName>
</protein>
<dbReference type="EMBL" id="NBAX01000001">
    <property type="protein sequence ID" value="PNP96434.1"/>
    <property type="molecule type" value="Genomic_DNA"/>
</dbReference>
<gene>
    <name evidence="1" type="ORF">BFS16_00685</name>
</gene>
<name>A0A2K0XPJ6_9BACT</name>
<evidence type="ECO:0000313" key="1">
    <source>
        <dbReference type="EMBL" id="PNP96434.1"/>
    </source>
</evidence>
<comment type="caution">
    <text evidence="1">The sequence shown here is derived from an EMBL/GenBank/DDBJ whole genome shotgun (WGS) entry which is preliminary data.</text>
</comment>
<organism evidence="1 2">
    <name type="scientific">Hoylesella timonensis</name>
    <dbReference type="NCBI Taxonomy" id="386414"/>
    <lineage>
        <taxon>Bacteria</taxon>
        <taxon>Pseudomonadati</taxon>
        <taxon>Bacteroidota</taxon>
        <taxon>Bacteroidia</taxon>
        <taxon>Bacteroidales</taxon>
        <taxon>Prevotellaceae</taxon>
        <taxon>Hoylesella</taxon>
    </lineage>
</organism>
<reference evidence="1 2" key="1">
    <citation type="submission" date="2017-03" db="EMBL/GenBank/DDBJ databases">
        <authorList>
            <person name="Afonso C.L."/>
            <person name="Miller P.J."/>
            <person name="Scott M.A."/>
            <person name="Spackman E."/>
            <person name="Goraichik I."/>
            <person name="Dimitrov K.M."/>
            <person name="Suarez D.L."/>
            <person name="Swayne D.E."/>
        </authorList>
    </citation>
    <scope>NUCLEOTIDE SEQUENCE [LARGE SCALE GENOMIC DNA]</scope>
    <source>
        <strain evidence="1 2">DNF00076</strain>
    </source>
</reference>
<sequence length="161" mass="18878">MVKKDIFASLKHRSAFDFAIGIDTGVHTGYAEWDCKNKEFVLVKTMKIHEAIFRVQERIRTWKRKGFHFVIRVEDARQRKWFNDKYAKDGHMRNIQQGAGSVKRDASVWEDFLKDENVDFDMVPPKNNATKMTEQAFRGLCHYQGRTSEHGRDAAMLVFGY</sequence>